<accession>A0A398A9X2</accession>
<organism evidence="3 4">
    <name type="scientific">Brassica campestris</name>
    <name type="common">Field mustard</name>
    <dbReference type="NCBI Taxonomy" id="3711"/>
    <lineage>
        <taxon>Eukaryota</taxon>
        <taxon>Viridiplantae</taxon>
        <taxon>Streptophyta</taxon>
        <taxon>Embryophyta</taxon>
        <taxon>Tracheophyta</taxon>
        <taxon>Spermatophyta</taxon>
        <taxon>Magnoliopsida</taxon>
        <taxon>eudicotyledons</taxon>
        <taxon>Gunneridae</taxon>
        <taxon>Pentapetalae</taxon>
        <taxon>rosids</taxon>
        <taxon>malvids</taxon>
        <taxon>Brassicales</taxon>
        <taxon>Brassicaceae</taxon>
        <taxon>Brassiceae</taxon>
        <taxon>Brassica</taxon>
    </lineage>
</organism>
<dbReference type="InterPro" id="IPR025558">
    <property type="entry name" value="DUF4283"/>
</dbReference>
<feature type="compositionally biased region" description="Pro residues" evidence="1">
    <location>
        <begin position="26"/>
        <end position="39"/>
    </location>
</feature>
<evidence type="ECO:0000313" key="3">
    <source>
        <dbReference type="EMBL" id="RID72036.1"/>
    </source>
</evidence>
<feature type="compositionally biased region" description="Polar residues" evidence="1">
    <location>
        <begin position="143"/>
        <end position="158"/>
    </location>
</feature>
<dbReference type="PANTHER" id="PTHR31286:SF90">
    <property type="entry name" value="DUF4283 DOMAIN-CONTAINING PROTEIN"/>
    <property type="match status" value="1"/>
</dbReference>
<dbReference type="Pfam" id="PF14111">
    <property type="entry name" value="DUF4283"/>
    <property type="match status" value="1"/>
</dbReference>
<evidence type="ECO:0000256" key="1">
    <source>
        <dbReference type="SAM" id="MobiDB-lite"/>
    </source>
</evidence>
<evidence type="ECO:0000313" key="4">
    <source>
        <dbReference type="Proteomes" id="UP000264353"/>
    </source>
</evidence>
<feature type="region of interest" description="Disordered" evidence="1">
    <location>
        <begin position="531"/>
        <end position="559"/>
    </location>
</feature>
<dbReference type="EMBL" id="CM010630">
    <property type="protein sequence ID" value="RID72036.1"/>
    <property type="molecule type" value="Genomic_DNA"/>
</dbReference>
<feature type="region of interest" description="Disordered" evidence="1">
    <location>
        <begin position="428"/>
        <end position="451"/>
    </location>
</feature>
<gene>
    <name evidence="3" type="ORF">BRARA_C03944</name>
</gene>
<dbReference type="PANTHER" id="PTHR31286">
    <property type="entry name" value="GLYCINE-RICH CELL WALL STRUCTURAL PROTEIN 1.8-LIKE"/>
    <property type="match status" value="1"/>
</dbReference>
<feature type="compositionally biased region" description="Basic and acidic residues" evidence="1">
    <location>
        <begin position="617"/>
        <end position="628"/>
    </location>
</feature>
<feature type="region of interest" description="Disordered" evidence="1">
    <location>
        <begin position="1"/>
        <end position="51"/>
    </location>
</feature>
<feature type="compositionally biased region" description="Basic and acidic residues" evidence="1">
    <location>
        <begin position="440"/>
        <end position="450"/>
    </location>
</feature>
<feature type="compositionally biased region" description="Low complexity" evidence="1">
    <location>
        <begin position="11"/>
        <end position="25"/>
    </location>
</feature>
<protein>
    <recommendedName>
        <fullName evidence="2">DUF4283 domain-containing protein</fullName>
    </recommendedName>
</protein>
<feature type="compositionally biased region" description="Low complexity" evidence="1">
    <location>
        <begin position="131"/>
        <end position="140"/>
    </location>
</feature>
<sequence length="628" mass="68609">MSEKENPWFSPDRPAALLPAPTTAGSPPPLPDPPDPPLPIDHFPSLQSTIVSPPLTKKQISRALGTASSVQAGTNSETTCASPLAQDLPFIPDCPNLAESGHSLTAPASPVDPFQGYTVHIPKNSIPFPPSTTSSSNTHNHPAKSNHSTQKSTVSKTNRILLPPRPTVKSQTTPSQNQENLRPPPQSYAQKAKTNTNKVLQRLAPLSYSDAGIPQVTIPDEVFKRGAELHRDFIQGFFFAKMPSYQALQSVLNFMWGKGSKLDIRTNPKARSFLVRISNDYIRAKVLEKRIWYVGTAMFQVSSWNTSVAESIPISVPTSIPLWAYLKGLPLDLRSLEGLSFAAGLIGEPKETDEFTKNLTDLDLAHVKIEADLSKPLPVLIELRRTNGEIIPVEVSYPWIPPTCSHCRELGHIMKDCLSANPTWVEKHNNSAKQDPVPKTAKETTPKDTEDVTAVETNLHADPKPASELNEEEPVTETNYPMDEIPEDQQTFENDLLEILSPDHTTIPDSSLPASSTLVFSFKANPESASLAIQTKNPPPLKLKSSLKRPPSNSPPSLTLFNPFSLLDATQNKATKLSESSDPSNLSKFSFSAFSPSPPKLPASLHTPLNLTADEPLDPHEEASLQSQ</sequence>
<feature type="domain" description="DUF4283" evidence="2">
    <location>
        <begin position="227"/>
        <end position="307"/>
    </location>
</feature>
<feature type="compositionally biased region" description="Polar residues" evidence="1">
    <location>
        <begin position="168"/>
        <end position="180"/>
    </location>
</feature>
<dbReference type="InterPro" id="IPR040256">
    <property type="entry name" value="At4g02000-like"/>
</dbReference>
<dbReference type="AlphaFoldDB" id="A0A398A9X2"/>
<reference evidence="3 4" key="1">
    <citation type="submission" date="2018-06" db="EMBL/GenBank/DDBJ databases">
        <title>WGS assembly of Brassica rapa FPsc.</title>
        <authorList>
            <person name="Bowman J."/>
            <person name="Kohchi T."/>
            <person name="Yamato K."/>
            <person name="Jenkins J."/>
            <person name="Shu S."/>
            <person name="Ishizaki K."/>
            <person name="Yamaoka S."/>
            <person name="Nishihama R."/>
            <person name="Nakamura Y."/>
            <person name="Berger F."/>
            <person name="Adam C."/>
            <person name="Aki S."/>
            <person name="Althoff F."/>
            <person name="Araki T."/>
            <person name="Arteaga-Vazquez M."/>
            <person name="Balasubrmanian S."/>
            <person name="Bauer D."/>
            <person name="Boehm C."/>
            <person name="Briginshaw L."/>
            <person name="Caballero-Perez J."/>
            <person name="Catarino B."/>
            <person name="Chen F."/>
            <person name="Chiyoda S."/>
            <person name="Chovatia M."/>
            <person name="Davies K."/>
            <person name="Delmans M."/>
            <person name="Demura T."/>
            <person name="Dierschke T."/>
            <person name="Dolan L."/>
            <person name="Dorantes-Acosta A."/>
            <person name="Eklund D."/>
            <person name="Florent S."/>
            <person name="Flores-Sandoval E."/>
            <person name="Fujiyama A."/>
            <person name="Fukuzawa H."/>
            <person name="Galik B."/>
            <person name="Grimanelli D."/>
            <person name="Grimwood J."/>
            <person name="Grossniklaus U."/>
            <person name="Hamada T."/>
            <person name="Haseloff J."/>
            <person name="Hetherington A."/>
            <person name="Higo A."/>
            <person name="Hirakawa Y."/>
            <person name="Hundley H."/>
            <person name="Ikeda Y."/>
            <person name="Inoue K."/>
            <person name="Inoue S."/>
            <person name="Ishida S."/>
            <person name="Jia Q."/>
            <person name="Kakita M."/>
            <person name="Kanazawa T."/>
            <person name="Kawai Y."/>
            <person name="Kawashima T."/>
            <person name="Kennedy M."/>
            <person name="Kinose K."/>
            <person name="Kinoshita T."/>
            <person name="Kohara Y."/>
            <person name="Koide E."/>
            <person name="Komatsu K."/>
            <person name="Kopischke S."/>
            <person name="Kubo M."/>
            <person name="Kyozuka J."/>
            <person name="Lagercrantz U."/>
            <person name="Lin S."/>
            <person name="Lindquist E."/>
            <person name="Lipzen A."/>
            <person name="Lu C."/>
            <person name="Luna E."/>
            <person name="Martienssen R."/>
            <person name="Minamino N."/>
            <person name="Mizutani M."/>
            <person name="Mizutani M."/>
            <person name="Mochizuki N."/>
            <person name="Monte I."/>
            <person name="Mosher R."/>
            <person name="Nagasaki H."/>
            <person name="Nakagami H."/>
            <person name="Naramoto S."/>
            <person name="Nishitani K."/>
            <person name="Ohtani M."/>
            <person name="Okamoto T."/>
            <person name="Okumura M."/>
            <person name="Phillips J."/>
            <person name="Pollak B."/>
            <person name="Reinders A."/>
            <person name="Roevekamp M."/>
            <person name="Sano R."/>
            <person name="Sawa S."/>
            <person name="Schmid M."/>
            <person name="Shirakawa M."/>
            <person name="Solano R."/>
            <person name="Spunde A."/>
            <person name="Suetsugu N."/>
            <person name="Sugano S."/>
            <person name="Sugiyama A."/>
            <person name="Sun R."/>
            <person name="Suzuki Y."/>
            <person name="Takenaka M."/>
            <person name="Takezawa D."/>
            <person name="Tomogane H."/>
            <person name="Tsuzuki M."/>
            <person name="Ueda T."/>
            <person name="Umeda M."/>
            <person name="Ward J."/>
            <person name="Watanabe Y."/>
            <person name="Yazaki K."/>
            <person name="Yokoyama R."/>
            <person name="Yoshitake Y."/>
            <person name="Yotsui I."/>
            <person name="Zachgo S."/>
            <person name="Schmutz J."/>
        </authorList>
    </citation>
    <scope>NUCLEOTIDE SEQUENCE [LARGE SCALE GENOMIC DNA]</scope>
    <source>
        <strain evidence="4">cv. B-3</strain>
    </source>
</reference>
<dbReference type="Proteomes" id="UP000264353">
    <property type="component" value="Chromosome A3"/>
</dbReference>
<evidence type="ECO:0000259" key="2">
    <source>
        <dbReference type="Pfam" id="PF14111"/>
    </source>
</evidence>
<feature type="region of interest" description="Disordered" evidence="1">
    <location>
        <begin position="115"/>
        <end position="189"/>
    </location>
</feature>
<name>A0A398A9X2_BRACM</name>
<proteinExistence type="predicted"/>
<feature type="region of interest" description="Disordered" evidence="1">
    <location>
        <begin position="601"/>
        <end position="628"/>
    </location>
</feature>